<protein>
    <submittedName>
        <fullName evidence="2">Uncharacterized protein</fullName>
    </submittedName>
</protein>
<sequence>MEEQECMEKEDGDGVSQVEREGDGKSSRQPVRRERKKFEGVKARREVGQTSTSRRSRSGHTEMDGLDSLGLKTTMEAGFPVWASKPGADSVRLSVQDRGHVASSWSLLRGEGKL</sequence>
<accession>A0A2T8IGV7</accession>
<reference evidence="2" key="1">
    <citation type="submission" date="2018-04" db="EMBL/GenBank/DDBJ databases">
        <title>WGS assembly of Panicum hallii.</title>
        <authorList>
            <person name="Lovell J."/>
            <person name="Jenkins J."/>
            <person name="Lowry D."/>
            <person name="Mamidi S."/>
            <person name="Sreedasyam A."/>
            <person name="Weng X."/>
            <person name="Barry K."/>
            <person name="Bonette J."/>
            <person name="Campitelli B."/>
            <person name="Daum C."/>
            <person name="Gordon S."/>
            <person name="Gould B."/>
            <person name="Lipzen A."/>
            <person name="Macqueen A."/>
            <person name="Palacio-Mejia J."/>
            <person name="Plott C."/>
            <person name="Shakirov E."/>
            <person name="Shu S."/>
            <person name="Yoshinaga Y."/>
            <person name="Zane M."/>
            <person name="Rokhsar D."/>
            <person name="Grimwood J."/>
            <person name="Schmutz J."/>
            <person name="Juenger T."/>
        </authorList>
    </citation>
    <scope>NUCLEOTIDE SEQUENCE [LARGE SCALE GENOMIC DNA]</scope>
    <source>
        <strain evidence="2">FIL2</strain>
    </source>
</reference>
<dbReference type="Proteomes" id="UP000243499">
    <property type="component" value="Chromosome 6"/>
</dbReference>
<feature type="compositionally biased region" description="Basic and acidic residues" evidence="1">
    <location>
        <begin position="36"/>
        <end position="47"/>
    </location>
</feature>
<feature type="compositionally biased region" description="Acidic residues" evidence="1">
    <location>
        <begin position="1"/>
        <end position="13"/>
    </location>
</feature>
<dbReference type="Gramene" id="PVH36887">
    <property type="protein sequence ID" value="PVH36887"/>
    <property type="gene ID" value="PAHAL_6G191000"/>
</dbReference>
<gene>
    <name evidence="2" type="ORF">PAHAL_6G191000</name>
</gene>
<name>A0A2T8IGV7_9POAL</name>
<evidence type="ECO:0000313" key="2">
    <source>
        <dbReference type="EMBL" id="PVH36887.1"/>
    </source>
</evidence>
<proteinExistence type="predicted"/>
<organism evidence="2">
    <name type="scientific">Panicum hallii</name>
    <dbReference type="NCBI Taxonomy" id="206008"/>
    <lineage>
        <taxon>Eukaryota</taxon>
        <taxon>Viridiplantae</taxon>
        <taxon>Streptophyta</taxon>
        <taxon>Embryophyta</taxon>
        <taxon>Tracheophyta</taxon>
        <taxon>Spermatophyta</taxon>
        <taxon>Magnoliopsida</taxon>
        <taxon>Liliopsida</taxon>
        <taxon>Poales</taxon>
        <taxon>Poaceae</taxon>
        <taxon>PACMAD clade</taxon>
        <taxon>Panicoideae</taxon>
        <taxon>Panicodae</taxon>
        <taxon>Paniceae</taxon>
        <taxon>Panicinae</taxon>
        <taxon>Panicum</taxon>
        <taxon>Panicum sect. Panicum</taxon>
    </lineage>
</organism>
<dbReference type="EMBL" id="CM008051">
    <property type="protein sequence ID" value="PVH36887.1"/>
    <property type="molecule type" value="Genomic_DNA"/>
</dbReference>
<feature type="region of interest" description="Disordered" evidence="1">
    <location>
        <begin position="1"/>
        <end position="69"/>
    </location>
</feature>
<dbReference type="AlphaFoldDB" id="A0A2T8IGV7"/>
<evidence type="ECO:0000256" key="1">
    <source>
        <dbReference type="SAM" id="MobiDB-lite"/>
    </source>
</evidence>